<reference evidence="1 2" key="1">
    <citation type="submission" date="2018-08" db="EMBL/GenBank/DDBJ databases">
        <title>A genome reference for cultivated species of the human gut microbiota.</title>
        <authorList>
            <person name="Zou Y."/>
            <person name="Xue W."/>
            <person name="Luo G."/>
        </authorList>
    </citation>
    <scope>NUCLEOTIDE SEQUENCE [LARGE SCALE GENOMIC DNA]</scope>
    <source>
        <strain evidence="1 2">OF03-9BH</strain>
    </source>
</reference>
<dbReference type="EMBL" id="QSCF01000034">
    <property type="protein sequence ID" value="RGX76959.1"/>
    <property type="molecule type" value="Genomic_DNA"/>
</dbReference>
<accession>A0A413H0Q2</accession>
<sequence length="308" mass="36805">MQDEVESSIKKLNKILYSDELQAIEMVRLFVNEFKNFGLKAEQIREALFLKDETLKNLKKAADYFYIKIEETKHYQTIEEEKSYQELEHKWKTANQIKGEVAVFFDNINKKLSRINDQIVFASSKLKELEENFQYQSLFKINLKKLLQIVLQTSSYDRKDGIVLHQRFPIKSLPFQKMQFFFVPRYEFNVEPERIGIVPESNTDYEQAERSKIEKELQIQEKIALWIDTCNSRIEKEKQLDYSSVFYEILDNEQNIEIPLQVGFSLFQQYANNKDFDVTIDKIIANPNRNDILTWNMKIQRKKVHMHS</sequence>
<dbReference type="Proteomes" id="UP000286075">
    <property type="component" value="Unassembled WGS sequence"/>
</dbReference>
<evidence type="ECO:0000313" key="1">
    <source>
        <dbReference type="EMBL" id="RGX76959.1"/>
    </source>
</evidence>
<name>A0A413H0Q2_9BACE</name>
<comment type="caution">
    <text evidence="1">The sequence shown here is derived from an EMBL/GenBank/DDBJ whole genome shotgun (WGS) entry which is preliminary data.</text>
</comment>
<organism evidence="1 2">
    <name type="scientific">Bacteroides stercorirosoris</name>
    <dbReference type="NCBI Taxonomy" id="871324"/>
    <lineage>
        <taxon>Bacteria</taxon>
        <taxon>Pseudomonadati</taxon>
        <taxon>Bacteroidota</taxon>
        <taxon>Bacteroidia</taxon>
        <taxon>Bacteroidales</taxon>
        <taxon>Bacteroidaceae</taxon>
        <taxon>Bacteroides</taxon>
    </lineage>
</organism>
<gene>
    <name evidence="1" type="ORF">DXA68_17415</name>
</gene>
<evidence type="ECO:0000313" key="2">
    <source>
        <dbReference type="Proteomes" id="UP000286075"/>
    </source>
</evidence>
<dbReference type="AlphaFoldDB" id="A0A413H0Q2"/>
<dbReference type="RefSeq" id="WP_117988195.1">
    <property type="nucleotide sequence ID" value="NZ_CABMFG010000034.1"/>
</dbReference>
<dbReference type="OrthoDB" id="1312888at2"/>
<proteinExistence type="predicted"/>
<protein>
    <submittedName>
        <fullName evidence="1">Uncharacterized protein</fullName>
    </submittedName>
</protein>